<dbReference type="CDD" id="cd07438">
    <property type="entry name" value="PHP_HisPPase_AMP"/>
    <property type="match status" value="1"/>
</dbReference>
<sequence>MIDLHVHSTVSDGTYTPRDVVDLAKEKGLEAVTLTDHESIAGNGEAAAEAKKLGVNFINGMEMTVAYEDHKLHIVCLGFDEANPDFKQLYAKIRHNKEKNMDQVVEYIQRKGLDITMDKVKKHAAVHLDRYAIMRTMVAMNLPCKIQTLWDEYLNPGLKEAGVYGDIPAEEALPVIRKAGGVTSLAHYHKDIGMKGWSWEKKEEALKELMSFGLDGMERYYPNYSPEDVAFAARMIEKYNMVATGGTDFHGTNRRGIELGTGREGNMNVPFEFYEKIMARLGHK</sequence>
<name>A0A0B2K3C8_9FIRM</name>
<evidence type="ECO:0000313" key="2">
    <source>
        <dbReference type="EMBL" id="KHM52637.1"/>
    </source>
</evidence>
<reference evidence="2 3" key="1">
    <citation type="journal article" date="2013" name="PLoS ONE">
        <title>Identification and characterization of three novel lipases belonging to families II and V from Anaerovibrio lipolyticus 5ST.</title>
        <authorList>
            <person name="Prive F."/>
            <person name="Kaderbhai N.N."/>
            <person name="Girdwood S."/>
            <person name="Worgan H.J."/>
            <person name="Pinloche E."/>
            <person name="Scollan N.D."/>
            <person name="Huws S.A."/>
            <person name="Newbold C.J."/>
        </authorList>
    </citation>
    <scope>NUCLEOTIDE SEQUENCE [LARGE SCALE GENOMIC DNA]</scope>
    <source>
        <strain evidence="2 3">5S</strain>
    </source>
</reference>
<dbReference type="GO" id="GO:0004534">
    <property type="term" value="F:5'-3' RNA exonuclease activity"/>
    <property type="evidence" value="ECO:0007669"/>
    <property type="project" value="TreeGrafter"/>
</dbReference>
<proteinExistence type="predicted"/>
<dbReference type="SMART" id="SM00481">
    <property type="entry name" value="POLIIIAc"/>
    <property type="match status" value="1"/>
</dbReference>
<dbReference type="PANTHER" id="PTHR42924:SF3">
    <property type="entry name" value="POLYMERASE_HISTIDINOL PHOSPHATASE N-TERMINAL DOMAIN-CONTAINING PROTEIN"/>
    <property type="match status" value="1"/>
</dbReference>
<evidence type="ECO:0000313" key="3">
    <source>
        <dbReference type="Proteomes" id="UP000030993"/>
    </source>
</evidence>
<dbReference type="InterPro" id="IPR003141">
    <property type="entry name" value="Pol/His_phosphatase_N"/>
</dbReference>
<dbReference type="PANTHER" id="PTHR42924">
    <property type="entry name" value="EXONUCLEASE"/>
    <property type="match status" value="1"/>
</dbReference>
<dbReference type="InterPro" id="IPR016195">
    <property type="entry name" value="Pol/histidinol_Pase-like"/>
</dbReference>
<dbReference type="AlphaFoldDB" id="A0A0B2K3C8"/>
<evidence type="ECO:0000259" key="1">
    <source>
        <dbReference type="SMART" id="SM00481"/>
    </source>
</evidence>
<dbReference type="Gene3D" id="1.10.150.650">
    <property type="match status" value="1"/>
</dbReference>
<feature type="domain" description="Polymerase/histidinol phosphatase N-terminal" evidence="1">
    <location>
        <begin position="2"/>
        <end position="67"/>
    </location>
</feature>
<keyword evidence="3" id="KW-1185">Reference proteome</keyword>
<comment type="caution">
    <text evidence="2">The sequence shown here is derived from an EMBL/GenBank/DDBJ whole genome shotgun (WGS) entry which is preliminary data.</text>
</comment>
<dbReference type="EMBL" id="JSCE01000073">
    <property type="protein sequence ID" value="KHM52637.1"/>
    <property type="molecule type" value="Genomic_DNA"/>
</dbReference>
<dbReference type="InterPro" id="IPR052018">
    <property type="entry name" value="PHP_domain"/>
</dbReference>
<dbReference type="STRING" id="82374.NZ47_03570"/>
<dbReference type="SUPFAM" id="SSF89550">
    <property type="entry name" value="PHP domain-like"/>
    <property type="match status" value="1"/>
</dbReference>
<dbReference type="InterPro" id="IPR004013">
    <property type="entry name" value="PHP_dom"/>
</dbReference>
<gene>
    <name evidence="2" type="ORF">NZ47_03570</name>
</gene>
<dbReference type="Proteomes" id="UP000030993">
    <property type="component" value="Unassembled WGS sequence"/>
</dbReference>
<organism evidence="2 3">
    <name type="scientific">Anaerovibrio lipolyticus</name>
    <dbReference type="NCBI Taxonomy" id="82374"/>
    <lineage>
        <taxon>Bacteria</taxon>
        <taxon>Bacillati</taxon>
        <taxon>Bacillota</taxon>
        <taxon>Negativicutes</taxon>
        <taxon>Selenomonadales</taxon>
        <taxon>Selenomonadaceae</taxon>
        <taxon>Anaerovibrio</taxon>
    </lineage>
</organism>
<dbReference type="Gene3D" id="3.20.20.140">
    <property type="entry name" value="Metal-dependent hydrolases"/>
    <property type="match status" value="1"/>
</dbReference>
<protein>
    <submittedName>
        <fullName evidence="2">Histidinol phosphatase</fullName>
    </submittedName>
</protein>
<dbReference type="eggNOG" id="COG0613">
    <property type="taxonomic scope" value="Bacteria"/>
</dbReference>
<accession>A0A0B2K3C8</accession>
<dbReference type="GO" id="GO:0035312">
    <property type="term" value="F:5'-3' DNA exonuclease activity"/>
    <property type="evidence" value="ECO:0007669"/>
    <property type="project" value="TreeGrafter"/>
</dbReference>
<dbReference type="RefSeq" id="WP_039206552.1">
    <property type="nucleotide sequence ID" value="NZ_JSCE01000073.1"/>
</dbReference>
<dbReference type="Pfam" id="PF02811">
    <property type="entry name" value="PHP"/>
    <property type="match status" value="1"/>
</dbReference>